<keyword evidence="1" id="KW-0812">Transmembrane</keyword>
<dbReference type="AlphaFoldDB" id="A0A3D9F411"/>
<feature type="domain" description="Type 4 fimbrial biogenesis protein PilX N-terminal" evidence="2">
    <location>
        <begin position="10"/>
        <end position="55"/>
    </location>
</feature>
<dbReference type="Pfam" id="PF14341">
    <property type="entry name" value="PilX_N"/>
    <property type="match status" value="1"/>
</dbReference>
<dbReference type="RefSeq" id="WP_115945312.1">
    <property type="nucleotide sequence ID" value="NZ_QRDL01000001.1"/>
</dbReference>
<keyword evidence="1" id="KW-1133">Transmembrane helix</keyword>
<protein>
    <submittedName>
        <fullName evidence="3">Type IV pilus assembly protein PilX</fullName>
    </submittedName>
</protein>
<dbReference type="EMBL" id="QRDL01000001">
    <property type="protein sequence ID" value="RED10069.1"/>
    <property type="molecule type" value="Genomic_DNA"/>
</dbReference>
<gene>
    <name evidence="3" type="ORF">DFO60_0736</name>
</gene>
<evidence type="ECO:0000259" key="2">
    <source>
        <dbReference type="Pfam" id="PF14341"/>
    </source>
</evidence>
<name>A0A3D9F411_ECTOL</name>
<accession>A0A3D9F411</accession>
<evidence type="ECO:0000313" key="3">
    <source>
        <dbReference type="EMBL" id="RED10069.1"/>
    </source>
</evidence>
<evidence type="ECO:0000313" key="4">
    <source>
        <dbReference type="Proteomes" id="UP000256988"/>
    </source>
</evidence>
<dbReference type="Proteomes" id="UP000256988">
    <property type="component" value="Unassembled WGS sequence"/>
</dbReference>
<comment type="caution">
    <text evidence="3">The sequence shown here is derived from an EMBL/GenBank/DDBJ whole genome shotgun (WGS) entry which is preliminary data.</text>
</comment>
<dbReference type="InterPro" id="IPR025746">
    <property type="entry name" value="PilX_N_dom"/>
</dbReference>
<evidence type="ECO:0000256" key="1">
    <source>
        <dbReference type="SAM" id="Phobius"/>
    </source>
</evidence>
<proteinExistence type="predicted"/>
<organism evidence="3 4">
    <name type="scientific">Ectopseudomonas oleovorans</name>
    <name type="common">Pseudomonas oleovorans</name>
    <dbReference type="NCBI Taxonomy" id="301"/>
    <lineage>
        <taxon>Bacteria</taxon>
        <taxon>Pseudomonadati</taxon>
        <taxon>Pseudomonadota</taxon>
        <taxon>Gammaproteobacteria</taxon>
        <taxon>Pseudomonadales</taxon>
        <taxon>Pseudomonadaceae</taxon>
        <taxon>Ectopseudomonas</taxon>
    </lineage>
</organism>
<sequence>MKNPSNRQNGAVLIVTLVMLLLMTLIAIGSMRGTVLQERMAGNLRDENLAFQTAEMAQRDAEQAARNRSIADWQTTALTTAWTNATTLSNQGQATYRMNPLPGVTIRKAGDSIEAGVPVTTSVIRIESKGLGSSQDTASTPAASSTVNISTLYIRR</sequence>
<keyword evidence="1" id="KW-0472">Membrane</keyword>
<feature type="transmembrane region" description="Helical" evidence="1">
    <location>
        <begin position="12"/>
        <end position="31"/>
    </location>
</feature>
<reference evidence="3 4" key="1">
    <citation type="submission" date="2018-07" db="EMBL/GenBank/DDBJ databases">
        <title>Genome sequencing of rice bacterial endophytes.</title>
        <authorList>
            <person name="Venturi V."/>
        </authorList>
    </citation>
    <scope>NUCLEOTIDE SEQUENCE [LARGE SCALE GENOMIC DNA]</scope>
    <source>
        <strain evidence="3 4">AG1002</strain>
    </source>
</reference>